<dbReference type="PANTHER" id="PTHR47001">
    <property type="entry name" value="TRANSCRIPTION FACTOR BHLH121"/>
    <property type="match status" value="1"/>
</dbReference>
<dbReference type="EMBL" id="JANCYU010000019">
    <property type="protein sequence ID" value="KAK4523709.1"/>
    <property type="molecule type" value="Genomic_DNA"/>
</dbReference>
<feature type="region of interest" description="Disordered" evidence="2">
    <location>
        <begin position="71"/>
        <end position="111"/>
    </location>
</feature>
<feature type="compositionally biased region" description="Low complexity" evidence="2">
    <location>
        <begin position="71"/>
        <end position="96"/>
    </location>
</feature>
<feature type="region of interest" description="Disordered" evidence="2">
    <location>
        <begin position="259"/>
        <end position="295"/>
    </location>
</feature>
<dbReference type="GO" id="GO:0046983">
    <property type="term" value="F:protein dimerization activity"/>
    <property type="evidence" value="ECO:0007669"/>
    <property type="project" value="InterPro"/>
</dbReference>
<accession>A0AAV9I8Q9</accession>
<feature type="domain" description="BHLH" evidence="3">
    <location>
        <begin position="103"/>
        <end position="154"/>
    </location>
</feature>
<keyword evidence="1" id="KW-0175">Coiled coil</keyword>
<sequence>MDHTSIVVREALKSSNLRKRKAEKERSLDLSEREFPVAANSQLPWLKTFQDTEGSLDPCGRNQLVVSSKGTLKTGSSGLQSALSSETKSSCSSSSSEGTNDYSKLKKKREREKKRRLSMNRLFDKLVTVVSADRFVKRDKESVITQTIEYVQWEQQHIAHLEAENRFLREQVDELRAEKNELRSDKTYLKNELHSLKEEVEKLRNDNVILWQSCRKGDAVVSDSALDAALRGNLLQDYFDNSDFDRFLGSSVFEEGTLGGRSDTFDTRGGESSSSRSRNTLQKNDDTFPTHSPCA</sequence>
<proteinExistence type="predicted"/>
<dbReference type="InterPro" id="IPR036638">
    <property type="entry name" value="HLH_DNA-bd_sf"/>
</dbReference>
<feature type="coiled-coil region" evidence="1">
    <location>
        <begin position="158"/>
        <end position="206"/>
    </location>
</feature>
<dbReference type="PROSITE" id="PS50888">
    <property type="entry name" value="BHLH"/>
    <property type="match status" value="1"/>
</dbReference>
<protein>
    <recommendedName>
        <fullName evidence="3">BHLH domain-containing protein</fullName>
    </recommendedName>
</protein>
<dbReference type="Pfam" id="PF00010">
    <property type="entry name" value="HLH"/>
    <property type="match status" value="1"/>
</dbReference>
<reference evidence="4 5" key="1">
    <citation type="submission" date="2022-07" db="EMBL/GenBank/DDBJ databases">
        <title>Genome-wide signatures of adaptation to extreme environments.</title>
        <authorList>
            <person name="Cho C.H."/>
            <person name="Yoon H.S."/>
        </authorList>
    </citation>
    <scope>NUCLEOTIDE SEQUENCE [LARGE SCALE GENOMIC DNA]</scope>
    <source>
        <strain evidence="4 5">108.79 E11</strain>
    </source>
</reference>
<evidence type="ECO:0000313" key="5">
    <source>
        <dbReference type="Proteomes" id="UP001300502"/>
    </source>
</evidence>
<dbReference type="SMART" id="SM00353">
    <property type="entry name" value="HLH"/>
    <property type="match status" value="1"/>
</dbReference>
<name>A0AAV9I8Q9_9RHOD</name>
<dbReference type="PANTHER" id="PTHR47001:SF1">
    <property type="entry name" value="TRANSCRIPTION FACTOR BHLH11"/>
    <property type="match status" value="1"/>
</dbReference>
<dbReference type="Proteomes" id="UP001300502">
    <property type="component" value="Unassembled WGS sequence"/>
</dbReference>
<keyword evidence="5" id="KW-1185">Reference proteome</keyword>
<dbReference type="InterPro" id="IPR011598">
    <property type="entry name" value="bHLH_dom"/>
</dbReference>
<evidence type="ECO:0000256" key="1">
    <source>
        <dbReference type="SAM" id="Coils"/>
    </source>
</evidence>
<evidence type="ECO:0000256" key="2">
    <source>
        <dbReference type="SAM" id="MobiDB-lite"/>
    </source>
</evidence>
<organism evidence="4 5">
    <name type="scientific">Galdieria yellowstonensis</name>
    <dbReference type="NCBI Taxonomy" id="3028027"/>
    <lineage>
        <taxon>Eukaryota</taxon>
        <taxon>Rhodophyta</taxon>
        <taxon>Bangiophyceae</taxon>
        <taxon>Galdieriales</taxon>
        <taxon>Galdieriaceae</taxon>
        <taxon>Galdieria</taxon>
    </lineage>
</organism>
<dbReference type="SUPFAM" id="SSF47459">
    <property type="entry name" value="HLH, helix-loop-helix DNA-binding domain"/>
    <property type="match status" value="1"/>
</dbReference>
<dbReference type="Gene3D" id="4.10.280.10">
    <property type="entry name" value="Helix-loop-helix DNA-binding domain"/>
    <property type="match status" value="1"/>
</dbReference>
<gene>
    <name evidence="4" type="ORF">GAYE_PCTG75G1605</name>
</gene>
<dbReference type="GO" id="GO:0003700">
    <property type="term" value="F:DNA-binding transcription factor activity"/>
    <property type="evidence" value="ECO:0007669"/>
    <property type="project" value="InterPro"/>
</dbReference>
<dbReference type="GO" id="GO:0006879">
    <property type="term" value="P:intracellular iron ion homeostasis"/>
    <property type="evidence" value="ECO:0007669"/>
    <property type="project" value="InterPro"/>
</dbReference>
<evidence type="ECO:0000313" key="4">
    <source>
        <dbReference type="EMBL" id="KAK4523709.1"/>
    </source>
</evidence>
<evidence type="ECO:0000259" key="3">
    <source>
        <dbReference type="PROSITE" id="PS50888"/>
    </source>
</evidence>
<comment type="caution">
    <text evidence="4">The sequence shown here is derived from an EMBL/GenBank/DDBJ whole genome shotgun (WGS) entry which is preliminary data.</text>
</comment>
<dbReference type="InterPro" id="IPR044579">
    <property type="entry name" value="bHLH11/121"/>
</dbReference>
<dbReference type="AlphaFoldDB" id="A0AAV9I8Q9"/>